<comment type="similarity">
    <text evidence="1">Belongs to the CCDC93 family.</text>
</comment>
<proteinExistence type="inferred from homology"/>
<evidence type="ECO:0000259" key="5">
    <source>
        <dbReference type="Pfam" id="PF09762"/>
    </source>
</evidence>
<evidence type="ECO:0000256" key="2">
    <source>
        <dbReference type="ARBA" id="ARBA00016765"/>
    </source>
</evidence>
<accession>A0AAD7YG46</accession>
<gene>
    <name evidence="7" type="ORF">PYW07_013777</name>
</gene>
<feature type="coiled-coil region" evidence="4">
    <location>
        <begin position="291"/>
        <end position="325"/>
    </location>
</feature>
<dbReference type="Pfam" id="PF21673">
    <property type="entry name" value="CCDC93_N"/>
    <property type="match status" value="1"/>
</dbReference>
<reference evidence="7" key="1">
    <citation type="submission" date="2023-03" db="EMBL/GenBank/DDBJ databases">
        <title>Chromosome-level genomes of two armyworms, Mythimna separata and Mythimna loreyi, provide insights into the biosynthesis and reception of sex pheromones.</title>
        <authorList>
            <person name="Zhao H."/>
        </authorList>
    </citation>
    <scope>NUCLEOTIDE SEQUENCE</scope>
    <source>
        <strain evidence="7">BeijingLab</strain>
        <tissue evidence="7">Pupa</tissue>
    </source>
</reference>
<feature type="domain" description="CCDC93 coiled-coil" evidence="5">
    <location>
        <begin position="189"/>
        <end position="582"/>
    </location>
</feature>
<sequence length="593" mass="69421">MATKHKNIFTRSKPLMNIYSGLDHEGKEVEVREDAEQLVKWHEISDALVAAGYYRAQLQGLSAFDKIVGGLTWCIELCDIDVDISLLFEENLTIGKKIALTEKIVKILNTMKCPCTIEPHQIQGLDFINIYPLVLWLIKYSSEFREAKEYELRKFAVMQYDKSHIFESDRATYLQKEKLLKNLAVVQNLYKPCRVRKRKGGFPANELEQVNATLSEYDKRMLMHTSTNKGDAKSDDGLDFLYDYEKTLADPTEITTKANTYIKDQESEEAHADTKIHYAVLQSELTGEVSKELEEREKQKYSEDVDRLSKSIDLLSKDIQKFKKTHQARMESAKTQHKDMLGKMQKITSKLMKTDGIPKSDKDVKQFYKSLKELARERNELLQIIQHRNQEHSKLEEKLRIAKDPDAKVEEQPLTPAELKEFNERQDKLKAFITSMRLELAKLNREVLRYSTAIDEVPGTAELLQYEKRFIELYNQVASKHKETKQYYIFYNTLLEVKLYTSKELSLLNSILDNYDEAMSSMRKREEFMTQFESIVDWVNHTVKKVEEKFKTEKEQKNDLYNEYSRLMDVQRQYAAALKKLGEQRRIGAERHS</sequence>
<dbReference type="Proteomes" id="UP001231518">
    <property type="component" value="Chromosome 4"/>
</dbReference>
<name>A0AAD7YG46_MYTSE</name>
<protein>
    <recommendedName>
        <fullName evidence="2">Coiled-coil domain-containing protein 93</fullName>
    </recommendedName>
</protein>
<keyword evidence="3 4" id="KW-0175">Coiled coil</keyword>
<evidence type="ECO:0000313" key="7">
    <source>
        <dbReference type="EMBL" id="KAJ8713407.1"/>
    </source>
</evidence>
<dbReference type="PANTHER" id="PTHR16441">
    <property type="entry name" value="FIDIPIDINE"/>
    <property type="match status" value="1"/>
</dbReference>
<organism evidence="7 8">
    <name type="scientific">Mythimna separata</name>
    <name type="common">Oriental armyworm</name>
    <name type="synonym">Pseudaletia separata</name>
    <dbReference type="NCBI Taxonomy" id="271217"/>
    <lineage>
        <taxon>Eukaryota</taxon>
        <taxon>Metazoa</taxon>
        <taxon>Ecdysozoa</taxon>
        <taxon>Arthropoda</taxon>
        <taxon>Hexapoda</taxon>
        <taxon>Insecta</taxon>
        <taxon>Pterygota</taxon>
        <taxon>Neoptera</taxon>
        <taxon>Endopterygota</taxon>
        <taxon>Lepidoptera</taxon>
        <taxon>Glossata</taxon>
        <taxon>Ditrysia</taxon>
        <taxon>Noctuoidea</taxon>
        <taxon>Noctuidae</taxon>
        <taxon>Noctuinae</taxon>
        <taxon>Hadenini</taxon>
        <taxon>Mythimna</taxon>
    </lineage>
</organism>
<feature type="domain" description="CCDC93 N-terminal" evidence="6">
    <location>
        <begin position="37"/>
        <end position="139"/>
    </location>
</feature>
<dbReference type="InterPro" id="IPR048747">
    <property type="entry name" value="CCDC93_N"/>
</dbReference>
<dbReference type="GO" id="GO:0006893">
    <property type="term" value="P:Golgi to plasma membrane transport"/>
    <property type="evidence" value="ECO:0007669"/>
    <property type="project" value="TreeGrafter"/>
</dbReference>
<dbReference type="PANTHER" id="PTHR16441:SF0">
    <property type="entry name" value="COILED-COIL DOMAIN-CONTAINING PROTEIN 93"/>
    <property type="match status" value="1"/>
</dbReference>
<keyword evidence="8" id="KW-1185">Reference proteome</keyword>
<evidence type="ECO:0000256" key="1">
    <source>
        <dbReference type="ARBA" id="ARBA00007219"/>
    </source>
</evidence>
<comment type="caution">
    <text evidence="7">The sequence shown here is derived from an EMBL/GenBank/DDBJ whole genome shotgun (WGS) entry which is preliminary data.</text>
</comment>
<evidence type="ECO:0000256" key="4">
    <source>
        <dbReference type="SAM" id="Coils"/>
    </source>
</evidence>
<dbReference type="Pfam" id="PF09762">
    <property type="entry name" value="CCDC93_CC"/>
    <property type="match status" value="1"/>
</dbReference>
<dbReference type="InterPro" id="IPR039116">
    <property type="entry name" value="CCDC93"/>
</dbReference>
<dbReference type="AlphaFoldDB" id="A0AAD7YG46"/>
<dbReference type="InterPro" id="IPR019159">
    <property type="entry name" value="CCDC93_CC"/>
</dbReference>
<dbReference type="EMBL" id="JARGEI010000020">
    <property type="protein sequence ID" value="KAJ8713407.1"/>
    <property type="molecule type" value="Genomic_DNA"/>
</dbReference>
<evidence type="ECO:0000259" key="6">
    <source>
        <dbReference type="Pfam" id="PF21673"/>
    </source>
</evidence>
<evidence type="ECO:0000256" key="3">
    <source>
        <dbReference type="ARBA" id="ARBA00023054"/>
    </source>
</evidence>
<evidence type="ECO:0000313" key="8">
    <source>
        <dbReference type="Proteomes" id="UP001231518"/>
    </source>
</evidence>